<accession>A0ABZ0SSC8</accession>
<evidence type="ECO:0000256" key="1">
    <source>
        <dbReference type="SAM" id="MobiDB-lite"/>
    </source>
</evidence>
<reference evidence="3 4" key="1">
    <citation type="submission" date="2023-11" db="EMBL/GenBank/DDBJ databases">
        <title>Genome sequence of Microbacterium rhizosphaerae KACC 19337.</title>
        <authorList>
            <person name="Choi H."/>
            <person name="Kim S."/>
            <person name="Kim Y."/>
            <person name="Kwon S.-W."/>
            <person name="Heo J."/>
        </authorList>
    </citation>
    <scope>NUCLEOTIDE SEQUENCE [LARGE SCALE GENOMIC DNA]</scope>
    <source>
        <strain evidence="3 4">KACC 19337</strain>
    </source>
</reference>
<feature type="compositionally biased region" description="Low complexity" evidence="1">
    <location>
        <begin position="1"/>
        <end position="16"/>
    </location>
</feature>
<dbReference type="CDD" id="cd01293">
    <property type="entry name" value="Bact_CD"/>
    <property type="match status" value="1"/>
</dbReference>
<gene>
    <name evidence="3" type="ORF">SM116_05370</name>
</gene>
<dbReference type="Gene3D" id="3.20.20.140">
    <property type="entry name" value="Metal-dependent hydrolases"/>
    <property type="match status" value="1"/>
</dbReference>
<dbReference type="Proteomes" id="UP001323798">
    <property type="component" value="Chromosome"/>
</dbReference>
<keyword evidence="4" id="KW-1185">Reference proteome</keyword>
<dbReference type="RefSeq" id="WP_320943427.1">
    <property type="nucleotide sequence ID" value="NZ_CP139368.1"/>
</dbReference>
<proteinExistence type="predicted"/>
<feature type="region of interest" description="Disordered" evidence="1">
    <location>
        <begin position="1"/>
        <end position="23"/>
    </location>
</feature>
<evidence type="ECO:0000313" key="4">
    <source>
        <dbReference type="Proteomes" id="UP001323798"/>
    </source>
</evidence>
<organism evidence="3 4">
    <name type="scientific">Microbacterium rhizosphaerae</name>
    <dbReference type="NCBI Taxonomy" id="1678237"/>
    <lineage>
        <taxon>Bacteria</taxon>
        <taxon>Bacillati</taxon>
        <taxon>Actinomycetota</taxon>
        <taxon>Actinomycetes</taxon>
        <taxon>Micrococcales</taxon>
        <taxon>Microbacteriaceae</taxon>
        <taxon>Microbacterium</taxon>
    </lineage>
</organism>
<sequence>MMRSRTSSYTRRSSASPDGASEASRAVDSSFCDTVALPSDVRRLARGGRTTSAAGAWSRPGGVIVGPRSRVRGVPPGRGVINLEYQPTILFRLWVPNPLLLCNRVYQTTTLGVSVTLMLRNGRSREGAMVDIAISAGRIDSITPAAGCLGDGDEDLGGRAVLPLLVNGHAHLDKTFLGGPWQPHAAGSTVRERIEVEKRQRRLLDETALERAMLLAQRMVEFGTGTLRAHVDVDAEIGLSGVERMLAVQEAFRGLLDVQIVAFPQSGIRGQAGVADLLEEALRLGVTGVGGLDPISLDGDLDGHLDIVFDVARRYGADVDIHLHGVGAAAEAEYRAVAHRAGRLAGRVTMSHAFGLGTLSDDVRRAILDLLAENQVAVMTNGPAGPMPPVRELVDHGVPVFVGTDNIRDAWWPFGTGDVLETARNVAFQSSFYRDEDLRLALELVTDRAASALGLTRYGLAPGAPADLLVVNAANAAEAVAAPPVARDVMRGGTWVARTRVQVESSVTASATGATPAVPSASLSEPLSPVH</sequence>
<evidence type="ECO:0000313" key="3">
    <source>
        <dbReference type="EMBL" id="WPR90723.1"/>
    </source>
</evidence>
<name>A0ABZ0SSC8_9MICO</name>
<dbReference type="Gene3D" id="2.30.40.10">
    <property type="entry name" value="Urease, subunit C, domain 1"/>
    <property type="match status" value="1"/>
</dbReference>
<feature type="domain" description="Amidohydrolase 3" evidence="2">
    <location>
        <begin position="155"/>
        <end position="493"/>
    </location>
</feature>
<dbReference type="InterPro" id="IPR013108">
    <property type="entry name" value="Amidohydro_3"/>
</dbReference>
<dbReference type="InterPro" id="IPR011059">
    <property type="entry name" value="Metal-dep_hydrolase_composite"/>
</dbReference>
<dbReference type="InterPro" id="IPR032466">
    <property type="entry name" value="Metal_Hydrolase"/>
</dbReference>
<dbReference type="PANTHER" id="PTHR32027">
    <property type="entry name" value="CYTOSINE DEAMINASE"/>
    <property type="match status" value="1"/>
</dbReference>
<dbReference type="Pfam" id="PF07969">
    <property type="entry name" value="Amidohydro_3"/>
    <property type="match status" value="1"/>
</dbReference>
<dbReference type="EMBL" id="CP139368">
    <property type="protein sequence ID" value="WPR90723.1"/>
    <property type="molecule type" value="Genomic_DNA"/>
</dbReference>
<dbReference type="SUPFAM" id="SSF51556">
    <property type="entry name" value="Metallo-dependent hydrolases"/>
    <property type="match status" value="1"/>
</dbReference>
<dbReference type="NCBIfam" id="NF004636">
    <property type="entry name" value="PRK05985.1"/>
    <property type="match status" value="1"/>
</dbReference>
<feature type="region of interest" description="Disordered" evidence="1">
    <location>
        <begin position="507"/>
        <end position="531"/>
    </location>
</feature>
<evidence type="ECO:0000259" key="2">
    <source>
        <dbReference type="Pfam" id="PF07969"/>
    </source>
</evidence>
<dbReference type="InterPro" id="IPR052349">
    <property type="entry name" value="Metallo-hydrolase_Enzymes"/>
</dbReference>
<dbReference type="PANTHER" id="PTHR32027:SF9">
    <property type="entry name" value="BLL3847 PROTEIN"/>
    <property type="match status" value="1"/>
</dbReference>
<dbReference type="SUPFAM" id="SSF51338">
    <property type="entry name" value="Composite domain of metallo-dependent hydrolases"/>
    <property type="match status" value="1"/>
</dbReference>
<protein>
    <submittedName>
        <fullName evidence="3">Amidohydrolase</fullName>
    </submittedName>
</protein>